<dbReference type="InterPro" id="IPR004629">
    <property type="entry name" value="WecG_TagA_CpsF"/>
</dbReference>
<dbReference type="Pfam" id="PF03808">
    <property type="entry name" value="Glyco_tran_WecG"/>
    <property type="match status" value="1"/>
</dbReference>
<dbReference type="AlphaFoldDB" id="A0A1F5SBK7"/>
<dbReference type="Pfam" id="PF00293">
    <property type="entry name" value="NUDIX"/>
    <property type="match status" value="1"/>
</dbReference>
<keyword evidence="2" id="KW-0808">Transferase</keyword>
<evidence type="ECO:0000256" key="1">
    <source>
        <dbReference type="ARBA" id="ARBA00022676"/>
    </source>
</evidence>
<dbReference type="Gene3D" id="3.90.79.10">
    <property type="entry name" value="Nucleoside Triphosphate Pyrophosphohydrolase"/>
    <property type="match status" value="1"/>
</dbReference>
<dbReference type="EMBL" id="MFFW01000038">
    <property type="protein sequence ID" value="OGF24100.1"/>
    <property type="molecule type" value="Genomic_DNA"/>
</dbReference>
<keyword evidence="3" id="KW-1133">Transmembrane helix</keyword>
<feature type="transmembrane region" description="Helical" evidence="3">
    <location>
        <begin position="264"/>
        <end position="286"/>
    </location>
</feature>
<reference evidence="5 6" key="1">
    <citation type="journal article" date="2016" name="Nat. Commun.">
        <title>Thousands of microbial genomes shed light on interconnected biogeochemical processes in an aquifer system.</title>
        <authorList>
            <person name="Anantharaman K."/>
            <person name="Brown C.T."/>
            <person name="Hug L.A."/>
            <person name="Sharon I."/>
            <person name="Castelle C.J."/>
            <person name="Probst A.J."/>
            <person name="Thomas B.C."/>
            <person name="Singh A."/>
            <person name="Wilkins M.J."/>
            <person name="Karaoz U."/>
            <person name="Brodie E.L."/>
            <person name="Williams K.H."/>
            <person name="Hubbard S.S."/>
            <person name="Banfield J.F."/>
        </authorList>
    </citation>
    <scope>NUCLEOTIDE SEQUENCE [LARGE SCALE GENOMIC DNA]</scope>
</reference>
<comment type="caution">
    <text evidence="5">The sequence shown here is derived from an EMBL/GenBank/DDBJ whole genome shotgun (WGS) entry which is preliminary data.</text>
</comment>
<keyword evidence="3" id="KW-0472">Membrane</keyword>
<keyword evidence="3" id="KW-0812">Transmembrane</keyword>
<gene>
    <name evidence="5" type="ORF">A3H66_01015</name>
</gene>
<evidence type="ECO:0000313" key="5">
    <source>
        <dbReference type="EMBL" id="OGF24100.1"/>
    </source>
</evidence>
<evidence type="ECO:0000256" key="2">
    <source>
        <dbReference type="ARBA" id="ARBA00022679"/>
    </source>
</evidence>
<dbReference type="InterPro" id="IPR015797">
    <property type="entry name" value="NUDIX_hydrolase-like_dom_sf"/>
</dbReference>
<dbReference type="CDD" id="cd06533">
    <property type="entry name" value="Glyco_transf_WecG_TagA"/>
    <property type="match status" value="1"/>
</dbReference>
<dbReference type="PANTHER" id="PTHR34136:SF1">
    <property type="entry name" value="UDP-N-ACETYL-D-MANNOSAMINURONIC ACID TRANSFERASE"/>
    <property type="match status" value="1"/>
</dbReference>
<dbReference type="GO" id="GO:0016758">
    <property type="term" value="F:hexosyltransferase activity"/>
    <property type="evidence" value="ECO:0007669"/>
    <property type="project" value="TreeGrafter"/>
</dbReference>
<dbReference type="PANTHER" id="PTHR34136">
    <property type="match status" value="1"/>
</dbReference>
<dbReference type="STRING" id="1797989.A3H66_01015"/>
<evidence type="ECO:0000259" key="4">
    <source>
        <dbReference type="PROSITE" id="PS51462"/>
    </source>
</evidence>
<dbReference type="InterPro" id="IPR000086">
    <property type="entry name" value="NUDIX_hydrolase_dom"/>
</dbReference>
<feature type="domain" description="Nudix hydrolase" evidence="4">
    <location>
        <begin position="285"/>
        <end position="440"/>
    </location>
</feature>
<dbReference type="SUPFAM" id="SSF55811">
    <property type="entry name" value="Nudix"/>
    <property type="match status" value="1"/>
</dbReference>
<dbReference type="PROSITE" id="PS51462">
    <property type="entry name" value="NUDIX"/>
    <property type="match status" value="1"/>
</dbReference>
<accession>A0A1F5SBK7</accession>
<sequence length="453" mass="51883">MQSLKNNISNRLDKINLLGVNITRASQAEVRARIQEFLDGRRQHVIVTPNPEIILQAIDRDEELWYILNHADLALADGVALKFAAWFYGKNIKRITGADLTVDILKSAQARKYKVAVFNRQRGLSGAEEIKSALNKKFPELKVYVQAVEQPPQTERQHSDEMLSVAPGVTSSMTVLARSDGRLDFRDVNQFAPDIVFCALGSPGQEKFIYYNLPKIPSARLGMSIGGSFDFLTGKARRAPKLLRRIGLEWFWRLANQPKRVKRIYRATVIFSFRFFVFFFILRWFYRSNVACLLYKKVQAADGKASYKILIVERVGDRGHWQLPQGGTGGESLSVAGARELSEELNTRNFKPMAVFENLFKYKFDARLDKDGLKTSYQPMKNQRGYKGQKQSLFIAEFVGTDGEIMVNLWEHSAWRWVKAKKLVESLHPVRREAAKIFMEKFWETVSSLSLRA</sequence>
<evidence type="ECO:0000256" key="3">
    <source>
        <dbReference type="SAM" id="Phobius"/>
    </source>
</evidence>
<evidence type="ECO:0000313" key="6">
    <source>
        <dbReference type="Proteomes" id="UP000178783"/>
    </source>
</evidence>
<protein>
    <recommendedName>
        <fullName evidence="4">Nudix hydrolase domain-containing protein</fullName>
    </recommendedName>
</protein>
<dbReference type="NCBIfam" id="TIGR00696">
    <property type="entry name" value="wecG_tagA_cpsF"/>
    <property type="match status" value="1"/>
</dbReference>
<dbReference type="Proteomes" id="UP000178783">
    <property type="component" value="Unassembled WGS sequence"/>
</dbReference>
<keyword evidence="1" id="KW-0328">Glycosyltransferase</keyword>
<proteinExistence type="predicted"/>
<name>A0A1F5SBK7_9BACT</name>
<organism evidence="5 6">
    <name type="scientific">Candidatus Falkowbacteria bacterium RIFCSPLOWO2_02_FULL_45_21</name>
    <dbReference type="NCBI Taxonomy" id="1797989"/>
    <lineage>
        <taxon>Bacteria</taxon>
        <taxon>Candidatus Falkowiibacteriota</taxon>
    </lineage>
</organism>